<evidence type="ECO:0000313" key="2">
    <source>
        <dbReference type="EMBL" id="OJI91810.1"/>
    </source>
</evidence>
<feature type="signal peptide" evidence="1">
    <location>
        <begin position="1"/>
        <end position="23"/>
    </location>
</feature>
<dbReference type="EMBL" id="MLCB01000215">
    <property type="protein sequence ID" value="OJI91810.1"/>
    <property type="molecule type" value="Genomic_DNA"/>
</dbReference>
<dbReference type="Proteomes" id="UP000184514">
    <property type="component" value="Unassembled WGS sequence"/>
</dbReference>
<evidence type="ECO:0000256" key="1">
    <source>
        <dbReference type="SAM" id="SignalP"/>
    </source>
</evidence>
<comment type="caution">
    <text evidence="2">The sequence shown here is derived from an EMBL/GenBank/DDBJ whole genome shotgun (WGS) entry which is preliminary data.</text>
</comment>
<accession>A0A1L9NR76</accession>
<gene>
    <name evidence="2" type="ORF">PFRI_39640</name>
</gene>
<dbReference type="AlphaFoldDB" id="A0A1L9NR76"/>
<organism evidence="2 3">
    <name type="scientific">Planktotalea frisia</name>
    <dbReference type="NCBI Taxonomy" id="696762"/>
    <lineage>
        <taxon>Bacteria</taxon>
        <taxon>Pseudomonadati</taxon>
        <taxon>Pseudomonadota</taxon>
        <taxon>Alphaproteobacteria</taxon>
        <taxon>Rhodobacterales</taxon>
        <taxon>Paracoccaceae</taxon>
        <taxon>Planktotalea</taxon>
    </lineage>
</organism>
<dbReference type="RefSeq" id="WP_072632433.1">
    <property type="nucleotide sequence ID" value="NZ_MLCB01000215.1"/>
</dbReference>
<dbReference type="STRING" id="696762.PFRI_39640"/>
<sequence>MSIARTILQTTALSCALALPLHAQEQPAETPVTIWDAISFDNILTLVVQSFIPTLRILADVRYAQIDVDSVRNRIALVGVDVRPFLPYAEADACAITADSLVLSGQPIDRQQGYALNVALEGAVLDFDCLPIEARPVVGMLGVDNIRLDRMTVNVKYDFASGGAMINFGADLDKLAALSGSLDLDYISYRMDLDSEEVMPAAYVNHAQITLEDRGLYAAASRMAPPGMLDPAALEQIIPGAIAEVFADMNGPDARELSTEQEFFINRAVITAKEFVANPSQIIIETSAPNTPVRLGEADLEDPKAMFSKLTPTIGTVPMAIFTGIPAAELKQAIDGLLPTERNLDVGRALLSGVGAPRNTTLGLRLLDPLANEGIADATSLMADAMKGTDPTIAYRLALHASANGKPASLSLLNDLEDQLQLNEMLEVQDIMLGGGGPVASDFASIGDIRRAARGHLLGTTRIRSYRAAYYWASVGAATGDVASAAIRDEIDTIMRLRGATTAWAEVQTSLENGVLRDWVGRDLPAELKK</sequence>
<keyword evidence="1" id="KW-0732">Signal</keyword>
<proteinExistence type="predicted"/>
<protein>
    <submittedName>
        <fullName evidence="2">Uncharacterized protein</fullName>
    </submittedName>
</protein>
<dbReference type="OrthoDB" id="7802477at2"/>
<feature type="chain" id="PRO_5013041427" evidence="1">
    <location>
        <begin position="24"/>
        <end position="530"/>
    </location>
</feature>
<evidence type="ECO:0000313" key="3">
    <source>
        <dbReference type="Proteomes" id="UP000184514"/>
    </source>
</evidence>
<keyword evidence="3" id="KW-1185">Reference proteome</keyword>
<reference evidence="2 3" key="1">
    <citation type="submission" date="2016-10" db="EMBL/GenBank/DDBJ databases">
        <title>Genome sequence of Planktotalea frisia SH6-1.</title>
        <authorList>
            <person name="Poehlein A."/>
            <person name="Bakenhus I."/>
            <person name="Voget S."/>
            <person name="Brinkhoff T."/>
            <person name="Simon M."/>
        </authorList>
    </citation>
    <scope>NUCLEOTIDE SEQUENCE [LARGE SCALE GENOMIC DNA]</scope>
    <source>
        <strain evidence="2 3">SH6-1</strain>
    </source>
</reference>
<name>A0A1L9NR76_9RHOB</name>